<comment type="function">
    <text evidence="15">Lytic polysaccharide monooxygenase (LMPO) that depolymerizes crystalline and amorphous polysaccharides via the oxidation of scissile alpha- or beta-(1-4)-glycosidic bonds, yielding C1 and/or C4 oxidation products. Catalysis by LPMOs requires the reduction of the active-site copper from Cu(II) to Cu(I) by a reducing agent and H(2)O(2) or O(2) as a cosubstrate.</text>
</comment>
<dbReference type="GO" id="GO:0030248">
    <property type="term" value="F:cellulose binding"/>
    <property type="evidence" value="ECO:0007669"/>
    <property type="project" value="UniProtKB-UniRule"/>
</dbReference>
<reference evidence="17 19" key="1">
    <citation type="journal article" date="2020" name="Stud. Mycol.">
        <title>101 Dothideomycetes genomes: a test case for predicting lifestyles and emergence of pathogens.</title>
        <authorList>
            <person name="Haridas S."/>
            <person name="Albert R."/>
            <person name="Binder M."/>
            <person name="Bloem J."/>
            <person name="Labutti K."/>
            <person name="Salamov A."/>
            <person name="Andreopoulos B."/>
            <person name="Baker S."/>
            <person name="Barry K."/>
            <person name="Bills G."/>
            <person name="Bluhm B."/>
            <person name="Cannon C."/>
            <person name="Castanera R."/>
            <person name="Culley D."/>
            <person name="Daum C."/>
            <person name="Ezra D."/>
            <person name="Gonzalez J."/>
            <person name="Henrissat B."/>
            <person name="Kuo A."/>
            <person name="Liang C."/>
            <person name="Lipzen A."/>
            <person name="Lutzoni F."/>
            <person name="Magnuson J."/>
            <person name="Mondo S."/>
            <person name="Nolan M."/>
            <person name="Ohm R."/>
            <person name="Pangilinan J."/>
            <person name="Park H.-J."/>
            <person name="Ramirez L."/>
            <person name="Alfaro M."/>
            <person name="Sun H."/>
            <person name="Tritt A."/>
            <person name="Yoshinaga Y."/>
            <person name="Zwiers L.-H."/>
            <person name="Turgeon B."/>
            <person name="Goodwin S."/>
            <person name="Spatafora J."/>
            <person name="Crous P."/>
            <person name="Grigoriev I."/>
        </authorList>
    </citation>
    <scope>NUCLEOTIDE SEQUENCE</scope>
    <source>
        <strain evidence="17 19">CBS 304.34</strain>
    </source>
</reference>
<evidence type="ECO:0000256" key="11">
    <source>
        <dbReference type="ARBA" id="ARBA00023277"/>
    </source>
</evidence>
<evidence type="ECO:0000256" key="5">
    <source>
        <dbReference type="ARBA" id="ARBA00022729"/>
    </source>
</evidence>
<proteinExistence type="inferred from homology"/>
<dbReference type="GO" id="GO:0008810">
    <property type="term" value="F:cellulase activity"/>
    <property type="evidence" value="ECO:0007669"/>
    <property type="project" value="UniProtKB-UniRule"/>
</dbReference>
<keyword evidence="10 15" id="KW-1015">Disulfide bond</keyword>
<keyword evidence="7" id="KW-0560">Oxidoreductase</keyword>
<keyword evidence="9" id="KW-0503">Monooxygenase</keyword>
<evidence type="ECO:0000256" key="6">
    <source>
        <dbReference type="ARBA" id="ARBA00023001"/>
    </source>
</evidence>
<dbReference type="RefSeq" id="XP_033570599.1">
    <property type="nucleotide sequence ID" value="XM_033721186.1"/>
</dbReference>
<keyword evidence="12 15" id="KW-0624">Polysaccharide degradation</keyword>
<evidence type="ECO:0000256" key="8">
    <source>
        <dbReference type="ARBA" id="ARBA00023008"/>
    </source>
</evidence>
<evidence type="ECO:0000256" key="14">
    <source>
        <dbReference type="ARBA" id="ARBA00045077"/>
    </source>
</evidence>
<evidence type="ECO:0000256" key="9">
    <source>
        <dbReference type="ARBA" id="ARBA00023033"/>
    </source>
</evidence>
<dbReference type="Pfam" id="PF03443">
    <property type="entry name" value="AA9"/>
    <property type="match status" value="1"/>
</dbReference>
<evidence type="ECO:0000256" key="15">
    <source>
        <dbReference type="RuleBase" id="RU368122"/>
    </source>
</evidence>
<accession>A0A6A6Y5X9</accession>
<evidence type="ECO:0000313" key="18">
    <source>
        <dbReference type="Proteomes" id="UP000504636"/>
    </source>
</evidence>
<protein>
    <recommendedName>
        <fullName evidence="15">AA9 family lytic polysaccharide monooxygenase</fullName>
        <ecNumber evidence="15">1.14.99.56</ecNumber>
    </recommendedName>
    <alternativeName>
        <fullName evidence="15">Endo-beta-1,4-glucanase</fullName>
    </alternativeName>
    <alternativeName>
        <fullName evidence="15">Glycosyl hydrolase 61 family protein</fullName>
    </alternativeName>
</protein>
<keyword evidence="11 15" id="KW-0119">Carbohydrate metabolism</keyword>
<sequence length="116" mass="12005">MLARPGNRSCANPAIGGNHYGPAMVYMSAVSDATTADGSSSGFKVAQDLHAGTMASWGTEILNANCGKPTFSVPQTLAGGNYLVRAEAIALHAASGTGGAQIYMSCYQSKWIWCDV</sequence>
<dbReference type="Proteomes" id="UP000504636">
    <property type="component" value="Unplaced"/>
</dbReference>
<reference evidence="19" key="3">
    <citation type="submission" date="2025-04" db="UniProtKB">
        <authorList>
            <consortium name="RefSeq"/>
        </authorList>
    </citation>
    <scope>IDENTIFICATION</scope>
    <source>
        <strain evidence="19">CBS 304.34</strain>
    </source>
</reference>
<dbReference type="EMBL" id="MU003717">
    <property type="protein sequence ID" value="KAF2803635.1"/>
    <property type="molecule type" value="Genomic_DNA"/>
</dbReference>
<dbReference type="PANTHER" id="PTHR33353:SF9">
    <property type="entry name" value="ENDOGLUCANASE II"/>
    <property type="match status" value="1"/>
</dbReference>
<dbReference type="PANTHER" id="PTHR33353">
    <property type="entry name" value="PUTATIVE (AFU_ORTHOLOGUE AFUA_1G12560)-RELATED"/>
    <property type="match status" value="1"/>
</dbReference>
<dbReference type="Gene3D" id="2.70.50.70">
    <property type="match status" value="1"/>
</dbReference>
<evidence type="ECO:0000256" key="1">
    <source>
        <dbReference type="ARBA" id="ARBA00001973"/>
    </source>
</evidence>
<dbReference type="InterPro" id="IPR049892">
    <property type="entry name" value="AA9"/>
</dbReference>
<evidence type="ECO:0000256" key="2">
    <source>
        <dbReference type="ARBA" id="ARBA00004613"/>
    </source>
</evidence>
<dbReference type="GO" id="GO:0004497">
    <property type="term" value="F:monooxygenase activity"/>
    <property type="evidence" value="ECO:0007669"/>
    <property type="project" value="UniProtKB-KW"/>
</dbReference>
<reference evidence="19" key="2">
    <citation type="submission" date="2020-04" db="EMBL/GenBank/DDBJ databases">
        <authorList>
            <consortium name="NCBI Genome Project"/>
        </authorList>
    </citation>
    <scope>NUCLEOTIDE SEQUENCE</scope>
    <source>
        <strain evidence="19">CBS 304.34</strain>
    </source>
</reference>
<evidence type="ECO:0000256" key="10">
    <source>
        <dbReference type="ARBA" id="ARBA00023157"/>
    </source>
</evidence>
<gene>
    <name evidence="17 19" type="ORF">BDZ99DRAFT_468162</name>
</gene>
<evidence type="ECO:0000256" key="12">
    <source>
        <dbReference type="ARBA" id="ARBA00023326"/>
    </source>
</evidence>
<evidence type="ECO:0000313" key="19">
    <source>
        <dbReference type="RefSeq" id="XP_033570599.1"/>
    </source>
</evidence>
<dbReference type="InterPro" id="IPR005103">
    <property type="entry name" value="AA9_LPMO"/>
</dbReference>
<dbReference type="OrthoDB" id="3238762at2759"/>
<dbReference type="GO" id="GO:0046872">
    <property type="term" value="F:metal ion binding"/>
    <property type="evidence" value="ECO:0007669"/>
    <property type="project" value="UniProtKB-KW"/>
</dbReference>
<dbReference type="EC" id="1.14.99.56" evidence="15"/>
<evidence type="ECO:0000256" key="13">
    <source>
        <dbReference type="ARBA" id="ARBA00044502"/>
    </source>
</evidence>
<dbReference type="GO" id="GO:0030245">
    <property type="term" value="P:cellulose catabolic process"/>
    <property type="evidence" value="ECO:0007669"/>
    <property type="project" value="UniProtKB-UniRule"/>
</dbReference>
<keyword evidence="6 15" id="KW-0136">Cellulose degradation</keyword>
<keyword evidence="3 15" id="KW-0964">Secreted</keyword>
<dbReference type="AlphaFoldDB" id="A0A6A6Y5X9"/>
<organism evidence="17">
    <name type="scientific">Mytilinidion resinicola</name>
    <dbReference type="NCBI Taxonomy" id="574789"/>
    <lineage>
        <taxon>Eukaryota</taxon>
        <taxon>Fungi</taxon>
        <taxon>Dikarya</taxon>
        <taxon>Ascomycota</taxon>
        <taxon>Pezizomycotina</taxon>
        <taxon>Dothideomycetes</taxon>
        <taxon>Pleosporomycetidae</taxon>
        <taxon>Mytilinidiales</taxon>
        <taxon>Mytilinidiaceae</taxon>
        <taxon>Mytilinidion</taxon>
    </lineage>
</organism>
<comment type="subcellular location">
    <subcellularLocation>
        <location evidence="2 15">Secreted</location>
    </subcellularLocation>
</comment>
<evidence type="ECO:0000259" key="16">
    <source>
        <dbReference type="Pfam" id="PF03443"/>
    </source>
</evidence>
<keyword evidence="5" id="KW-0732">Signal</keyword>
<feature type="domain" description="Auxiliary Activity family 9 catalytic" evidence="16">
    <location>
        <begin position="17"/>
        <end position="108"/>
    </location>
</feature>
<comment type="domain">
    <text evidence="15">Has a modular structure: an endo-beta-1,4-glucanase catalytic module at the N-terminus, a linker rich in serines and threonines, and a C-terminal carbohydrate-binding module (CBM).</text>
</comment>
<evidence type="ECO:0000256" key="3">
    <source>
        <dbReference type="ARBA" id="ARBA00022525"/>
    </source>
</evidence>
<keyword evidence="4" id="KW-0479">Metal-binding</keyword>
<dbReference type="GO" id="GO:0005576">
    <property type="term" value="C:extracellular region"/>
    <property type="evidence" value="ECO:0007669"/>
    <property type="project" value="UniProtKB-SubCell"/>
</dbReference>
<evidence type="ECO:0000256" key="7">
    <source>
        <dbReference type="ARBA" id="ARBA00023002"/>
    </source>
</evidence>
<evidence type="ECO:0000256" key="4">
    <source>
        <dbReference type="ARBA" id="ARBA00022723"/>
    </source>
</evidence>
<name>A0A6A6Y5X9_9PEZI</name>
<dbReference type="GeneID" id="54462079"/>
<keyword evidence="8" id="KW-0186">Copper</keyword>
<comment type="similarity">
    <text evidence="13">Belongs to the polysaccharide monooxygenase AA9 family.</text>
</comment>
<evidence type="ECO:0000313" key="17">
    <source>
        <dbReference type="EMBL" id="KAF2803635.1"/>
    </source>
</evidence>
<comment type="catalytic activity">
    <reaction evidence="14 15">
        <text>[(1-&gt;4)-beta-D-glucosyl]n+m + reduced acceptor + O2 = 4-dehydro-beta-D-glucosyl-[(1-&gt;4)-beta-D-glucosyl]n-1 + [(1-&gt;4)-beta-D-glucosyl]m + acceptor + H2O.</text>
        <dbReference type="EC" id="1.14.99.56"/>
    </reaction>
</comment>
<keyword evidence="18" id="KW-1185">Reference proteome</keyword>
<comment type="cofactor">
    <cofactor evidence="1">
        <name>Cu(2+)</name>
        <dbReference type="ChEBI" id="CHEBI:29036"/>
    </cofactor>
</comment>